<dbReference type="GO" id="GO:0071555">
    <property type="term" value="P:cell wall organization"/>
    <property type="evidence" value="ECO:0007669"/>
    <property type="project" value="TreeGrafter"/>
</dbReference>
<dbReference type="KEGG" id="ehn:H9Q80_18540"/>
<evidence type="ECO:0000313" key="8">
    <source>
        <dbReference type="EMBL" id="QNM12211.1"/>
    </source>
</evidence>
<evidence type="ECO:0000259" key="6">
    <source>
        <dbReference type="Pfam" id="PF03717"/>
    </source>
</evidence>
<gene>
    <name evidence="8" type="ORF">H9Q80_18540</name>
</gene>
<dbReference type="InterPro" id="IPR012338">
    <property type="entry name" value="Beta-lactam/transpept-like"/>
</dbReference>
<evidence type="ECO:0000259" key="7">
    <source>
        <dbReference type="Pfam" id="PF05223"/>
    </source>
</evidence>
<dbReference type="SUPFAM" id="SSF54427">
    <property type="entry name" value="NTF2-like"/>
    <property type="match status" value="1"/>
</dbReference>
<dbReference type="Gene3D" id="3.40.710.10">
    <property type="entry name" value="DD-peptidase/beta-lactamase superfamily"/>
    <property type="match status" value="1"/>
</dbReference>
<dbReference type="GO" id="GO:0046677">
    <property type="term" value="P:response to antibiotic"/>
    <property type="evidence" value="ECO:0007669"/>
    <property type="project" value="InterPro"/>
</dbReference>
<dbReference type="EMBL" id="CP060636">
    <property type="protein sequence ID" value="QNM12211.1"/>
    <property type="molecule type" value="Genomic_DNA"/>
</dbReference>
<dbReference type="RefSeq" id="WP_117453829.1">
    <property type="nucleotide sequence ID" value="NZ_CP060636.1"/>
</dbReference>
<dbReference type="PANTHER" id="PTHR30627:SF25">
    <property type="entry name" value="PENICILLIN-BINDING PROTEIN 3"/>
    <property type="match status" value="1"/>
</dbReference>
<keyword evidence="4" id="KW-0812">Transmembrane</keyword>
<feature type="domain" description="Penicillin-binding protein dimerisation" evidence="6">
    <location>
        <begin position="155"/>
        <end position="317"/>
    </location>
</feature>
<feature type="domain" description="Penicillin-binding protein transpeptidase" evidence="5">
    <location>
        <begin position="350"/>
        <end position="647"/>
    </location>
</feature>
<sequence>MNFTKKQITITSIAAILIIAAGIGAFFLLNSGPSAKTAWDEYSKAWEKKDYEAMYNLLDSKSKSETDHDTFVNKYTNIYNGIEADQLKIETKDIVDGDGGKTAAYHFSADTLAGNVSFDQSVQIVKEDDTYKISWSYAQIFPQMQNGDGIQISSEEAKRGSILDRNGKVIAGDDQAIVVGVVPGKIKDEEDLSTLAKRLDINVDSIKNAMQASWVKDDLFVPVKTISKDTDIKIDDLSGVTTQTTSARIYPYKEICSHLSGYVQTINAEELEKHKGEGYDSNSLIGKTGLESIYEKDLRGQNGVSILVVRDGNVVDTIAKRDVKNGKDIKTTIDVDVQKKVYEQLKNDQGAGVVMQPKTGEVLALVSTPSYDPNDFALGMTTAKWDSLNNDKNRPLENRFTGLYTPGSTFKAFTAAAALDSKTITADEDMGQAKDKKWQKDNSWGDYFVKTTAAYDGKADLQNALIYSDNTYFAKVALKMGIKTYTDKLNSYGFNDQMDFPFTIPASSYGEESDLKKDITLADTGYGQGKLQISPLHLTAFYASFENNGSIPKPYLIYQDGKAETWKKDAISSGTVETLKKALTNTYHSYDSENPTKALGKTGTAQVNEKEIGWLCSANEDYAITLMVDNAEDRNGSLYVTPLMKALWRTLQ</sequence>
<dbReference type="Proteomes" id="UP000515856">
    <property type="component" value="Chromosome"/>
</dbReference>
<organism evidence="8 9">
    <name type="scientific">[Eubacterium] hominis</name>
    <dbReference type="NCBI Taxonomy" id="2764325"/>
    <lineage>
        <taxon>Bacteria</taxon>
        <taxon>Bacillati</taxon>
        <taxon>Bacillota</taxon>
        <taxon>Erysipelotrichia</taxon>
        <taxon>Erysipelotrichales</taxon>
        <taxon>Erysipelotrichaceae</taxon>
        <taxon>Amedibacillus</taxon>
    </lineage>
</organism>
<accession>A0A7G9GN29</accession>
<dbReference type="SUPFAM" id="SSF56601">
    <property type="entry name" value="beta-lactamase/transpeptidase-like"/>
    <property type="match status" value="1"/>
</dbReference>
<dbReference type="Pfam" id="PF03717">
    <property type="entry name" value="PBP_dimer"/>
    <property type="match status" value="1"/>
</dbReference>
<dbReference type="Gene3D" id="3.30.1390.30">
    <property type="entry name" value="Penicillin-binding protein 2a, domain 3"/>
    <property type="match status" value="1"/>
</dbReference>
<dbReference type="GO" id="GO:0005886">
    <property type="term" value="C:plasma membrane"/>
    <property type="evidence" value="ECO:0007669"/>
    <property type="project" value="TreeGrafter"/>
</dbReference>
<dbReference type="GO" id="GO:0071972">
    <property type="term" value="F:peptidoglycan L,D-transpeptidase activity"/>
    <property type="evidence" value="ECO:0007669"/>
    <property type="project" value="TreeGrafter"/>
</dbReference>
<evidence type="ECO:0000256" key="3">
    <source>
        <dbReference type="ARBA" id="ARBA00023136"/>
    </source>
</evidence>
<dbReference type="Gene3D" id="3.10.450.100">
    <property type="entry name" value="NTF2-like, domain 1"/>
    <property type="match status" value="1"/>
</dbReference>
<name>A0A7G9GN29_9FIRM</name>
<comment type="subcellular location">
    <subcellularLocation>
        <location evidence="1">Membrane</location>
    </subcellularLocation>
</comment>
<evidence type="ECO:0000256" key="1">
    <source>
        <dbReference type="ARBA" id="ARBA00004370"/>
    </source>
</evidence>
<dbReference type="InterPro" id="IPR001460">
    <property type="entry name" value="PCN-bd_Tpept"/>
</dbReference>
<comment type="similarity">
    <text evidence="2">Belongs to the transpeptidase family.</text>
</comment>
<dbReference type="GO" id="GO:0008658">
    <property type="term" value="F:penicillin binding"/>
    <property type="evidence" value="ECO:0007669"/>
    <property type="project" value="InterPro"/>
</dbReference>
<dbReference type="Pfam" id="PF05223">
    <property type="entry name" value="MecA_N"/>
    <property type="match status" value="1"/>
</dbReference>
<evidence type="ECO:0000259" key="5">
    <source>
        <dbReference type="Pfam" id="PF00905"/>
    </source>
</evidence>
<evidence type="ECO:0000256" key="2">
    <source>
        <dbReference type="ARBA" id="ARBA00007171"/>
    </source>
</evidence>
<keyword evidence="9" id="KW-1185">Reference proteome</keyword>
<dbReference type="SUPFAM" id="SSF56519">
    <property type="entry name" value="Penicillin binding protein dimerisation domain"/>
    <property type="match status" value="1"/>
</dbReference>
<dbReference type="InterPro" id="IPR050515">
    <property type="entry name" value="Beta-lactam/transpept"/>
</dbReference>
<dbReference type="Gene3D" id="3.90.1310.10">
    <property type="entry name" value="Penicillin-binding protein 2a (Domain 2)"/>
    <property type="match status" value="1"/>
</dbReference>
<reference evidence="8 9" key="1">
    <citation type="submission" date="2020-08" db="EMBL/GenBank/DDBJ databases">
        <authorList>
            <person name="Liu C."/>
            <person name="Sun Q."/>
        </authorList>
    </citation>
    <scope>NUCLEOTIDE SEQUENCE [LARGE SCALE GENOMIC DNA]</scope>
    <source>
        <strain evidence="8 9">NSJ-61</strain>
    </source>
</reference>
<keyword evidence="3 4" id="KW-0472">Membrane</keyword>
<feature type="transmembrane region" description="Helical" evidence="4">
    <location>
        <begin position="7"/>
        <end position="29"/>
    </location>
</feature>
<dbReference type="AlphaFoldDB" id="A0A7G9GN29"/>
<dbReference type="InterPro" id="IPR032710">
    <property type="entry name" value="NTF2-like_dom_sf"/>
</dbReference>
<dbReference type="InterPro" id="IPR036138">
    <property type="entry name" value="PBP_dimer_sf"/>
</dbReference>
<keyword evidence="4" id="KW-1133">Transmembrane helix</keyword>
<evidence type="ECO:0000256" key="4">
    <source>
        <dbReference type="SAM" id="Phobius"/>
    </source>
</evidence>
<proteinExistence type="inferred from homology"/>
<dbReference type="InterPro" id="IPR005311">
    <property type="entry name" value="PBP_dimer"/>
</dbReference>
<dbReference type="InterPro" id="IPR007887">
    <property type="entry name" value="MecA_N"/>
</dbReference>
<protein>
    <submittedName>
        <fullName evidence="8">Penicillin-binding transpeptidase domain-containing protein</fullName>
    </submittedName>
</protein>
<dbReference type="PANTHER" id="PTHR30627">
    <property type="entry name" value="PEPTIDOGLYCAN D,D-TRANSPEPTIDASE"/>
    <property type="match status" value="1"/>
</dbReference>
<feature type="domain" description="NTF2-like N-terminal transpeptidase" evidence="7">
    <location>
        <begin position="34"/>
        <end position="148"/>
    </location>
</feature>
<dbReference type="Pfam" id="PF00905">
    <property type="entry name" value="Transpeptidase"/>
    <property type="match status" value="1"/>
</dbReference>
<evidence type="ECO:0000313" key="9">
    <source>
        <dbReference type="Proteomes" id="UP000515856"/>
    </source>
</evidence>